<comment type="caution">
    <text evidence="3">The sequence shown here is derived from an EMBL/GenBank/DDBJ whole genome shotgun (WGS) entry which is preliminary data.</text>
</comment>
<accession>A0ABR4LT76</accession>
<evidence type="ECO:0000256" key="2">
    <source>
        <dbReference type="SAM" id="SignalP"/>
    </source>
</evidence>
<dbReference type="RefSeq" id="XP_070886724.1">
    <property type="nucleotide sequence ID" value="XM_071028987.1"/>
</dbReference>
<name>A0ABR4LT76_9EURO</name>
<dbReference type="PANTHER" id="PTHR38123:SF6">
    <property type="entry name" value="CELL WALL SERINE-THREONINE-RICH GALACTOMANNOPROTEIN MP1 (AFU_ORTHOLOGUE AFUA_4G03240)"/>
    <property type="match status" value="1"/>
</dbReference>
<dbReference type="Pfam" id="PF12296">
    <property type="entry name" value="HsbA"/>
    <property type="match status" value="1"/>
</dbReference>
<organism evidence="3 4">
    <name type="scientific">Aspergillus lucknowensis</name>
    <dbReference type="NCBI Taxonomy" id="176173"/>
    <lineage>
        <taxon>Eukaryota</taxon>
        <taxon>Fungi</taxon>
        <taxon>Dikarya</taxon>
        <taxon>Ascomycota</taxon>
        <taxon>Pezizomycotina</taxon>
        <taxon>Eurotiomycetes</taxon>
        <taxon>Eurotiomycetidae</taxon>
        <taxon>Eurotiales</taxon>
        <taxon>Aspergillaceae</taxon>
        <taxon>Aspergillus</taxon>
        <taxon>Aspergillus subgen. Nidulantes</taxon>
    </lineage>
</organism>
<keyword evidence="4" id="KW-1185">Reference proteome</keyword>
<dbReference type="InterPro" id="IPR021054">
    <property type="entry name" value="Cell_wall_mannoprotein_1"/>
</dbReference>
<feature type="region of interest" description="Disordered" evidence="1">
    <location>
        <begin position="174"/>
        <end position="205"/>
    </location>
</feature>
<feature type="compositionally biased region" description="Low complexity" evidence="1">
    <location>
        <begin position="181"/>
        <end position="205"/>
    </location>
</feature>
<evidence type="ECO:0000256" key="1">
    <source>
        <dbReference type="SAM" id="MobiDB-lite"/>
    </source>
</evidence>
<sequence length="205" mass="20974">MKFCIALSALSLLAPGVLAGPAKVERDIATIQGVLSDINSQVNALQTAIQATPLDPEAIVAQSDTLVQTIKDGAVTVNAQPVLTQLEALGLVAPTQQLADDTDATVQTLIGVKEDIVELGEGCTTLEALQAQYEAAQELAAAIVSKVPDALGDIANELAQSISTAIQNGIDAYQGTCDGGEPTSTTEPPTSTPSPTRTACPAPKK</sequence>
<feature type="chain" id="PRO_5046265725" evidence="2">
    <location>
        <begin position="20"/>
        <end position="205"/>
    </location>
</feature>
<dbReference type="Gene3D" id="1.20.1280.140">
    <property type="match status" value="1"/>
</dbReference>
<dbReference type="EMBL" id="JBFXLQ010000017">
    <property type="protein sequence ID" value="KAL2867745.1"/>
    <property type="molecule type" value="Genomic_DNA"/>
</dbReference>
<dbReference type="GeneID" id="98144059"/>
<protein>
    <submittedName>
        <fullName evidence="3">Hydrophobic surface binding protein A-domain-containing protein</fullName>
    </submittedName>
</protein>
<keyword evidence="2" id="KW-0732">Signal</keyword>
<dbReference type="Proteomes" id="UP001610432">
    <property type="component" value="Unassembled WGS sequence"/>
</dbReference>
<dbReference type="PANTHER" id="PTHR38123">
    <property type="entry name" value="CELL WALL SERINE-THREONINE-RICH GALACTOMANNOPROTEIN MP1 (AFU_ORTHOLOGUE AFUA_4G03240)"/>
    <property type="match status" value="1"/>
</dbReference>
<gene>
    <name evidence="3" type="ORF">BJX67DRAFT_352185</name>
</gene>
<evidence type="ECO:0000313" key="3">
    <source>
        <dbReference type="EMBL" id="KAL2867745.1"/>
    </source>
</evidence>
<feature type="signal peptide" evidence="2">
    <location>
        <begin position="1"/>
        <end position="19"/>
    </location>
</feature>
<evidence type="ECO:0000313" key="4">
    <source>
        <dbReference type="Proteomes" id="UP001610432"/>
    </source>
</evidence>
<proteinExistence type="predicted"/>
<reference evidence="3 4" key="1">
    <citation type="submission" date="2024-07" db="EMBL/GenBank/DDBJ databases">
        <title>Section-level genome sequencing and comparative genomics of Aspergillus sections Usti and Cavernicolus.</title>
        <authorList>
            <consortium name="Lawrence Berkeley National Laboratory"/>
            <person name="Nybo J.L."/>
            <person name="Vesth T.C."/>
            <person name="Theobald S."/>
            <person name="Frisvad J.C."/>
            <person name="Larsen T.O."/>
            <person name="Kjaerboelling I."/>
            <person name="Rothschild-Mancinelli K."/>
            <person name="Lyhne E.K."/>
            <person name="Kogle M.E."/>
            <person name="Barry K."/>
            <person name="Clum A."/>
            <person name="Na H."/>
            <person name="Ledsgaard L."/>
            <person name="Lin J."/>
            <person name="Lipzen A."/>
            <person name="Kuo A."/>
            <person name="Riley R."/>
            <person name="Mondo S."/>
            <person name="Labutti K."/>
            <person name="Haridas S."/>
            <person name="Pangalinan J."/>
            <person name="Salamov A.A."/>
            <person name="Simmons B.A."/>
            <person name="Magnuson J.K."/>
            <person name="Chen J."/>
            <person name="Drula E."/>
            <person name="Henrissat B."/>
            <person name="Wiebenga A."/>
            <person name="Lubbers R.J."/>
            <person name="Gomes A.C."/>
            <person name="Macurrencykelacurrency M.R."/>
            <person name="Stajich J."/>
            <person name="Grigoriev I.V."/>
            <person name="Mortensen U.H."/>
            <person name="De Vries R.P."/>
            <person name="Baker S.E."/>
            <person name="Andersen M.R."/>
        </authorList>
    </citation>
    <scope>NUCLEOTIDE SEQUENCE [LARGE SCALE GENOMIC DNA]</scope>
    <source>
        <strain evidence="3 4">CBS 449.75</strain>
    </source>
</reference>